<sequence length="115" mass="13894">MEMNIRSNNLKSYNKCLEVDAIGRQREYLLTELNKYIIENIDCEGENPKECMSFLGDVRLYFEECFIYYDKNADRFKAVYIFDGKFYKEEIYEYKFEKGKILYSCVDYSFDGECE</sequence>
<gene>
    <name evidence="1" type="ORF">AB8S09_01355</name>
</gene>
<name>A0ABV4DSS0_9CLOT</name>
<evidence type="ECO:0000313" key="2">
    <source>
        <dbReference type="Proteomes" id="UP001565220"/>
    </source>
</evidence>
<accession>A0ABV4DSS0</accession>
<keyword evidence="2" id="KW-1185">Reference proteome</keyword>
<comment type="caution">
    <text evidence="1">The sequence shown here is derived from an EMBL/GenBank/DDBJ whole genome shotgun (WGS) entry which is preliminary data.</text>
</comment>
<proteinExistence type="predicted"/>
<protein>
    <submittedName>
        <fullName evidence="1">Uncharacterized protein</fullName>
    </submittedName>
</protein>
<evidence type="ECO:0000313" key="1">
    <source>
        <dbReference type="EMBL" id="MEY8762296.1"/>
    </source>
</evidence>
<organism evidence="1 2">
    <name type="scientific">Clostridium lapidicellarium</name>
    <dbReference type="NCBI Taxonomy" id="3240931"/>
    <lineage>
        <taxon>Bacteria</taxon>
        <taxon>Bacillati</taxon>
        <taxon>Bacillota</taxon>
        <taxon>Clostridia</taxon>
        <taxon>Eubacteriales</taxon>
        <taxon>Clostridiaceae</taxon>
        <taxon>Clostridium</taxon>
    </lineage>
</organism>
<dbReference type="Proteomes" id="UP001565220">
    <property type="component" value="Unassembled WGS sequence"/>
</dbReference>
<reference evidence="1 2" key="1">
    <citation type="submission" date="2024-08" db="EMBL/GenBank/DDBJ databases">
        <title>Clostridium lapicellarii sp. nov., and Clostridium renhuaiense sp. nov., two species isolated from the mud in a fermentation cellar used for producing sauce-flavour Chinese liquors.</title>
        <authorList>
            <person name="Yang F."/>
            <person name="Wang H."/>
            <person name="Chen L.Q."/>
            <person name="Zhou N."/>
            <person name="Lu J.J."/>
            <person name="Pu X.X."/>
            <person name="Wan B."/>
            <person name="Wang L."/>
            <person name="Liu S.J."/>
        </authorList>
    </citation>
    <scope>NUCLEOTIDE SEQUENCE [LARGE SCALE GENOMIC DNA]</scope>
    <source>
        <strain evidence="1 2">MT-113</strain>
    </source>
</reference>
<dbReference type="EMBL" id="JBGFFE010000001">
    <property type="protein sequence ID" value="MEY8762296.1"/>
    <property type="molecule type" value="Genomic_DNA"/>
</dbReference>